<name>A0A058Z105_FONAL</name>
<organism evidence="2">
    <name type="scientific">Fonticula alba</name>
    <name type="common">Slime mold</name>
    <dbReference type="NCBI Taxonomy" id="691883"/>
    <lineage>
        <taxon>Eukaryota</taxon>
        <taxon>Rotosphaerida</taxon>
        <taxon>Fonticulaceae</taxon>
        <taxon>Fonticula</taxon>
    </lineage>
</organism>
<accession>A0A058Z105</accession>
<feature type="region of interest" description="Disordered" evidence="1">
    <location>
        <begin position="1"/>
        <end position="30"/>
    </location>
</feature>
<evidence type="ECO:0000313" key="2">
    <source>
        <dbReference type="EMBL" id="KCV67603.1"/>
    </source>
</evidence>
<dbReference type="GeneID" id="20530595"/>
<reference evidence="2" key="1">
    <citation type="submission" date="2013-04" db="EMBL/GenBank/DDBJ databases">
        <title>The Genome Sequence of Fonticula alba ATCC 38817.</title>
        <authorList>
            <consortium name="The Broad Institute Genomics Platform"/>
            <person name="Russ C."/>
            <person name="Cuomo C."/>
            <person name="Burger G."/>
            <person name="Gray M.W."/>
            <person name="Holland P.W.H."/>
            <person name="King N."/>
            <person name="Lang F.B.F."/>
            <person name="Roger A.J."/>
            <person name="Ruiz-Trillo I."/>
            <person name="Brown M."/>
            <person name="Walker B."/>
            <person name="Young S."/>
            <person name="Zeng Q."/>
            <person name="Gargeya S."/>
            <person name="Fitzgerald M."/>
            <person name="Haas B."/>
            <person name="Abouelleil A."/>
            <person name="Allen A.W."/>
            <person name="Alvarado L."/>
            <person name="Arachchi H.M."/>
            <person name="Berlin A.M."/>
            <person name="Chapman S.B."/>
            <person name="Gainer-Dewar J."/>
            <person name="Goldberg J."/>
            <person name="Griggs A."/>
            <person name="Gujja S."/>
            <person name="Hansen M."/>
            <person name="Howarth C."/>
            <person name="Imamovic A."/>
            <person name="Ireland A."/>
            <person name="Larimer J."/>
            <person name="McCowan C."/>
            <person name="Murphy C."/>
            <person name="Pearson M."/>
            <person name="Poon T.W."/>
            <person name="Priest M."/>
            <person name="Roberts A."/>
            <person name="Saif S."/>
            <person name="Shea T."/>
            <person name="Sisk P."/>
            <person name="Sykes S."/>
            <person name="Wortman J."/>
            <person name="Nusbaum C."/>
            <person name="Birren B."/>
        </authorList>
    </citation>
    <scope>NUCLEOTIDE SEQUENCE [LARGE SCALE GENOMIC DNA]</scope>
    <source>
        <strain evidence="2">ATCC 38817</strain>
    </source>
</reference>
<evidence type="ECO:0000256" key="1">
    <source>
        <dbReference type="SAM" id="MobiDB-lite"/>
    </source>
</evidence>
<dbReference type="EMBL" id="KB932215">
    <property type="protein sequence ID" value="KCV67603.1"/>
    <property type="molecule type" value="Genomic_DNA"/>
</dbReference>
<gene>
    <name evidence="2" type="ORF">H696_05870</name>
</gene>
<proteinExistence type="predicted"/>
<dbReference type="AlphaFoldDB" id="A0A058Z105"/>
<protein>
    <submittedName>
        <fullName evidence="2">Uncharacterized protein</fullName>
    </submittedName>
</protein>
<sequence>MTGAERAWLSSTAPAPPAAPAAPAARRADAQAAADREGLCAGERLCRDIESGRVPLPQGFDDVSHFRLLLRLAGPPKSQEPIVPIGTVGRLMGLDRASTRVLLVEYGWEYGIAPGPWPSRAKSPGVGPGDPVLEDLLALAQRAPPVLGITLARLLRLPLARVNPLLKAHLPDLATDEHVCLSRLRQLMAVVPRLSIDQMAIMLSVSWRQLSLALQKHMPEHRDVLVSPRPQAQMDALREMLMVSGPTLARYQISKATGVSLPAIDMLGPGLHAEYAIRYWGPLSPNKQTQLRELLHSRCMSLREMAAELRLSVARIRWYIKYYEPAVILPGDYDRPVRHLSLPKADVSISFSDYARRFLPVGSPVRPSDRPVPEAPGCRPADRGAARAEQDLRSLVLGMDGRVVDQLLGPAGLRPPLTKAEMARSLGITNQAVARTLAGVEECRRLWQDGRVVLDLPESEVRHLRRLGGQVHPAGGRMLHTVRDIAQQLVLCPDRTYSLLHRYCPEYFFLALPPEAGSGPGGMFVPEAKLPMLLDVAIHRPYVEPLHQLAADLGCALPQVVNSLVKYHRGIGQAFKLPYYARHPCGRLFEAIQRLTPAVSGDPAKHRCGEKAKLSKEYQKYM</sequence>
<evidence type="ECO:0000313" key="3">
    <source>
        <dbReference type="Proteomes" id="UP000030693"/>
    </source>
</evidence>
<dbReference type="RefSeq" id="XP_009497941.1">
    <property type="nucleotide sequence ID" value="XM_009499666.1"/>
</dbReference>
<dbReference type="Proteomes" id="UP000030693">
    <property type="component" value="Unassembled WGS sequence"/>
</dbReference>
<feature type="region of interest" description="Disordered" evidence="1">
    <location>
        <begin position="365"/>
        <end position="385"/>
    </location>
</feature>
<keyword evidence="3" id="KW-1185">Reference proteome</keyword>